<dbReference type="InterPro" id="IPR029069">
    <property type="entry name" value="HotDog_dom_sf"/>
</dbReference>
<dbReference type="PANTHER" id="PTHR31793:SF39">
    <property type="entry name" value="THIOESTERASE_THIOL ESTER DEHYDRASE-ISOMERASE"/>
    <property type="match status" value="1"/>
</dbReference>
<dbReference type="SUPFAM" id="SSF54637">
    <property type="entry name" value="Thioesterase/thiol ester dehydrase-isomerase"/>
    <property type="match status" value="1"/>
</dbReference>
<protein>
    <recommendedName>
        <fullName evidence="3">Acyl-CoA thioesterase</fullName>
    </recommendedName>
</protein>
<dbReference type="Gene3D" id="3.10.129.10">
    <property type="entry name" value="Hotdog Thioesterase"/>
    <property type="match status" value="1"/>
</dbReference>
<dbReference type="CDD" id="cd00586">
    <property type="entry name" value="4HBT"/>
    <property type="match status" value="1"/>
</dbReference>
<name>A0ABY8EK40_MALFU</name>
<sequence length="174" mass="20304">MEEIRAEQERREQEIREAESAVAALGFPEQGILRQPVAWADVDQFRHVNNAHYIRWLENGRMHWLKQLSRNLPQSLYEDIEQGRNVGVILATNYCRYRRPLNYPDTALVGTAVQMPLERNDRFKTRSVIYSVNQRAVVADGENDVVAYDYNKLQKTPMPQALRDALEAWAYRGK</sequence>
<gene>
    <name evidence="1" type="ORF">GLX27_000640</name>
</gene>
<evidence type="ECO:0008006" key="3">
    <source>
        <dbReference type="Google" id="ProtNLM"/>
    </source>
</evidence>
<keyword evidence="2" id="KW-1185">Reference proteome</keyword>
<evidence type="ECO:0000313" key="2">
    <source>
        <dbReference type="Proteomes" id="UP000818624"/>
    </source>
</evidence>
<proteinExistence type="predicted"/>
<dbReference type="Proteomes" id="UP000818624">
    <property type="component" value="Chromosome 1"/>
</dbReference>
<dbReference type="EMBL" id="CP046234">
    <property type="protein sequence ID" value="WFD46012.1"/>
    <property type="molecule type" value="Genomic_DNA"/>
</dbReference>
<accession>A0ABY8EK40</accession>
<evidence type="ECO:0000313" key="1">
    <source>
        <dbReference type="EMBL" id="WFD46012.1"/>
    </source>
</evidence>
<reference evidence="1 2" key="1">
    <citation type="journal article" date="2020" name="Elife">
        <title>Loss of centromere function drives karyotype evolution in closely related Malassezia species.</title>
        <authorList>
            <person name="Sankaranarayanan S.R."/>
            <person name="Ianiri G."/>
            <person name="Coelho M.A."/>
            <person name="Reza M.H."/>
            <person name="Thimmappa B.C."/>
            <person name="Ganguly P."/>
            <person name="Vadnala R.N."/>
            <person name="Sun S."/>
            <person name="Siddharthan R."/>
            <person name="Tellgren-Roth C."/>
            <person name="Dawson T.L."/>
            <person name="Heitman J."/>
            <person name="Sanyal K."/>
        </authorList>
    </citation>
    <scope>NUCLEOTIDE SEQUENCE [LARGE SCALE GENOMIC DNA]</scope>
    <source>
        <strain evidence="1">CBS14141</strain>
    </source>
</reference>
<dbReference type="Pfam" id="PF13279">
    <property type="entry name" value="4HBT_2"/>
    <property type="match status" value="1"/>
</dbReference>
<organism evidence="1 2">
    <name type="scientific">Malassezia furfur</name>
    <name type="common">Pityriasis versicolor infection agent</name>
    <name type="synonym">Pityrosporum furfur</name>
    <dbReference type="NCBI Taxonomy" id="55194"/>
    <lineage>
        <taxon>Eukaryota</taxon>
        <taxon>Fungi</taxon>
        <taxon>Dikarya</taxon>
        <taxon>Basidiomycota</taxon>
        <taxon>Ustilaginomycotina</taxon>
        <taxon>Malasseziomycetes</taxon>
        <taxon>Malasseziales</taxon>
        <taxon>Malasseziaceae</taxon>
        <taxon>Malassezia</taxon>
    </lineage>
</organism>
<dbReference type="InterPro" id="IPR050563">
    <property type="entry name" value="4-hydroxybenzoyl-CoA_TE"/>
</dbReference>
<dbReference type="PANTHER" id="PTHR31793">
    <property type="entry name" value="4-HYDROXYBENZOYL-COA THIOESTERASE FAMILY MEMBER"/>
    <property type="match status" value="1"/>
</dbReference>